<gene>
    <name evidence="2" type="ORF">Thimo_1239</name>
</gene>
<feature type="signal peptide" evidence="1">
    <location>
        <begin position="1"/>
        <end position="24"/>
    </location>
</feature>
<evidence type="ECO:0000256" key="1">
    <source>
        <dbReference type="SAM" id="SignalP"/>
    </source>
</evidence>
<sequence>MNRYLYFVARALSLSLLLAGGALGQSSAAINASVVNNGPGDAEVEVVDHICREPVLRARVLADGEIPIQLCATDMGRGDATIRNRVSGAEVRYNAVLEGDRLAVPF</sequence>
<name>L0GVP6_9GAMM</name>
<keyword evidence="1" id="KW-0732">Signal</keyword>
<dbReference type="HOGENOM" id="CLU_2222023_0_0_6"/>
<evidence type="ECO:0000313" key="2">
    <source>
        <dbReference type="EMBL" id="AGA90036.1"/>
    </source>
</evidence>
<dbReference type="eggNOG" id="ENOG502ZJ13">
    <property type="taxonomic scope" value="Bacteria"/>
</dbReference>
<dbReference type="AlphaFoldDB" id="L0GVP6"/>
<dbReference type="RefSeq" id="WP_015280180.1">
    <property type="nucleotide sequence ID" value="NC_019940.1"/>
</dbReference>
<protein>
    <submittedName>
        <fullName evidence="2">Uncharacterized protein</fullName>
    </submittedName>
</protein>
<accession>L0GVP6</accession>
<reference evidence="2 3" key="1">
    <citation type="submission" date="2011-09" db="EMBL/GenBank/DDBJ databases">
        <title>Complete sequence of chromosome of Thioflavicoccus mobilis 8321.</title>
        <authorList>
            <consortium name="US DOE Joint Genome Institute"/>
            <person name="Lucas S."/>
            <person name="Han J."/>
            <person name="Lapidus A."/>
            <person name="Cheng J.-F."/>
            <person name="Goodwin L."/>
            <person name="Pitluck S."/>
            <person name="Peters L."/>
            <person name="Ovchinnikova G."/>
            <person name="Lu M."/>
            <person name="Detter J.C."/>
            <person name="Han C."/>
            <person name="Tapia R."/>
            <person name="Land M."/>
            <person name="Hauser L."/>
            <person name="Kyrpides N."/>
            <person name="Ivanova N."/>
            <person name="Pagani I."/>
            <person name="Vogl K."/>
            <person name="Liu Z."/>
            <person name="Imhoff J."/>
            <person name="Thiel V."/>
            <person name="Frigaard N.-U."/>
            <person name="Bryant D."/>
            <person name="Woyke T."/>
        </authorList>
    </citation>
    <scope>NUCLEOTIDE SEQUENCE [LARGE SCALE GENOMIC DNA]</scope>
    <source>
        <strain evidence="2 3">8321</strain>
    </source>
</reference>
<dbReference type="KEGG" id="tmb:Thimo_1239"/>
<evidence type="ECO:0000313" key="3">
    <source>
        <dbReference type="Proteomes" id="UP000010816"/>
    </source>
</evidence>
<keyword evidence="3" id="KW-1185">Reference proteome</keyword>
<organism evidence="2 3">
    <name type="scientific">Thioflavicoccus mobilis 8321</name>
    <dbReference type="NCBI Taxonomy" id="765912"/>
    <lineage>
        <taxon>Bacteria</taxon>
        <taxon>Pseudomonadati</taxon>
        <taxon>Pseudomonadota</taxon>
        <taxon>Gammaproteobacteria</taxon>
        <taxon>Chromatiales</taxon>
        <taxon>Chromatiaceae</taxon>
        <taxon>Thioflavicoccus</taxon>
    </lineage>
</organism>
<proteinExistence type="predicted"/>
<dbReference type="EMBL" id="CP003051">
    <property type="protein sequence ID" value="AGA90036.1"/>
    <property type="molecule type" value="Genomic_DNA"/>
</dbReference>
<dbReference type="Proteomes" id="UP000010816">
    <property type="component" value="Chromosome"/>
</dbReference>
<feature type="chain" id="PRO_5003943494" evidence="1">
    <location>
        <begin position="25"/>
        <end position="106"/>
    </location>
</feature>